<dbReference type="Pfam" id="PF10994">
    <property type="entry name" value="DUF2817"/>
    <property type="match status" value="1"/>
</dbReference>
<dbReference type="AlphaFoldDB" id="T0SCG8"/>
<dbReference type="InParanoid" id="T0SCG8"/>
<organism evidence="2 3">
    <name type="scientific">Saprolegnia diclina (strain VS20)</name>
    <dbReference type="NCBI Taxonomy" id="1156394"/>
    <lineage>
        <taxon>Eukaryota</taxon>
        <taxon>Sar</taxon>
        <taxon>Stramenopiles</taxon>
        <taxon>Oomycota</taxon>
        <taxon>Saprolegniomycetes</taxon>
        <taxon>Saprolegniales</taxon>
        <taxon>Saprolegniaceae</taxon>
        <taxon>Saprolegnia</taxon>
    </lineage>
</organism>
<sequence>MADRWTWAALLIAIVLRTLWKSRFEGVMDSPYLTYFADDYLEARTRFRYAATHAGAELHTIPYPVDDAAYPDLSIDVAILRGSTSHLVLHLSGTHGVEGFAGSAIQSAFLANLSALPENEHRPTIVLVHGVNPYGFAALRRVNEHNVDLNRNYLSASAFAAKRAADPNAHGYADLEPALNPREPVLFPFLFYPRMLQVIATMGYTAAKRAVVSGNYHFPKGLSYGGQHIEPSHTLLRTFVAAHVDLEAVTHAVLLDVHTGLGPCGADTLVIGSRVLDVPTVTSTLFPDYQAPDNNAAWAGYDATTGTAVSGYETWFSEAARTVTVMQEMGTVQSLAVLAALRAENAATHHDPANRNIAAESLRDVFYLRDDPQWQHDVASRGLTVLHQAIAHVGLLGA</sequence>
<feature type="signal peptide" evidence="1">
    <location>
        <begin position="1"/>
        <end position="21"/>
    </location>
</feature>
<dbReference type="OrthoDB" id="270449at2759"/>
<dbReference type="GeneID" id="19943106"/>
<evidence type="ECO:0000256" key="1">
    <source>
        <dbReference type="SAM" id="SignalP"/>
    </source>
</evidence>
<dbReference type="EMBL" id="JH767136">
    <property type="protein sequence ID" value="EQC40487.1"/>
    <property type="molecule type" value="Genomic_DNA"/>
</dbReference>
<dbReference type="OMA" id="CYITLEF"/>
<dbReference type="RefSeq" id="XP_008606186.1">
    <property type="nucleotide sequence ID" value="XM_008607964.1"/>
</dbReference>
<dbReference type="InterPro" id="IPR021259">
    <property type="entry name" value="DUF2817"/>
</dbReference>
<keyword evidence="1" id="KW-0732">Signal</keyword>
<proteinExistence type="predicted"/>
<keyword evidence="3" id="KW-1185">Reference proteome</keyword>
<dbReference type="eggNOG" id="ENOG502RV57">
    <property type="taxonomic scope" value="Eukaryota"/>
</dbReference>
<protein>
    <recommendedName>
        <fullName evidence="4">DUF2817 domain-containing protein</fullName>
    </recommendedName>
</protein>
<gene>
    <name evidence="2" type="ORF">SDRG_02379</name>
</gene>
<dbReference type="Gene3D" id="3.40.630.10">
    <property type="entry name" value="Zn peptidases"/>
    <property type="match status" value="1"/>
</dbReference>
<name>T0SCG8_SAPDV</name>
<accession>T0SCG8</accession>
<feature type="chain" id="PRO_5004584396" description="DUF2817 domain-containing protein" evidence="1">
    <location>
        <begin position="22"/>
        <end position="398"/>
    </location>
</feature>
<evidence type="ECO:0000313" key="2">
    <source>
        <dbReference type="EMBL" id="EQC40487.1"/>
    </source>
</evidence>
<dbReference type="CDD" id="cd06233">
    <property type="entry name" value="M14-like"/>
    <property type="match status" value="1"/>
</dbReference>
<evidence type="ECO:0000313" key="3">
    <source>
        <dbReference type="Proteomes" id="UP000030762"/>
    </source>
</evidence>
<dbReference type="Proteomes" id="UP000030762">
    <property type="component" value="Unassembled WGS sequence"/>
</dbReference>
<dbReference type="SUPFAM" id="SSF53187">
    <property type="entry name" value="Zn-dependent exopeptidases"/>
    <property type="match status" value="1"/>
</dbReference>
<evidence type="ECO:0008006" key="4">
    <source>
        <dbReference type="Google" id="ProtNLM"/>
    </source>
</evidence>
<dbReference type="VEuPathDB" id="FungiDB:SDRG_02379"/>
<reference evidence="2 3" key="1">
    <citation type="submission" date="2012-04" db="EMBL/GenBank/DDBJ databases">
        <title>The Genome Sequence of Saprolegnia declina VS20.</title>
        <authorList>
            <consortium name="The Broad Institute Genome Sequencing Platform"/>
            <person name="Russ C."/>
            <person name="Nusbaum C."/>
            <person name="Tyler B."/>
            <person name="van West P."/>
            <person name="Dieguez-Uribeondo J."/>
            <person name="de Bruijn I."/>
            <person name="Tripathy S."/>
            <person name="Jiang R."/>
            <person name="Young S.K."/>
            <person name="Zeng Q."/>
            <person name="Gargeya S."/>
            <person name="Fitzgerald M."/>
            <person name="Haas B."/>
            <person name="Abouelleil A."/>
            <person name="Alvarado L."/>
            <person name="Arachchi H.M."/>
            <person name="Berlin A."/>
            <person name="Chapman S.B."/>
            <person name="Goldberg J."/>
            <person name="Griggs A."/>
            <person name="Gujja S."/>
            <person name="Hansen M."/>
            <person name="Howarth C."/>
            <person name="Imamovic A."/>
            <person name="Larimer J."/>
            <person name="McCowen C."/>
            <person name="Montmayeur A."/>
            <person name="Murphy C."/>
            <person name="Neiman D."/>
            <person name="Pearson M."/>
            <person name="Priest M."/>
            <person name="Roberts A."/>
            <person name="Saif S."/>
            <person name="Shea T."/>
            <person name="Sisk P."/>
            <person name="Sykes S."/>
            <person name="Wortman J."/>
            <person name="Nusbaum C."/>
            <person name="Birren B."/>
        </authorList>
    </citation>
    <scope>NUCLEOTIDE SEQUENCE [LARGE SCALE GENOMIC DNA]</scope>
    <source>
        <strain evidence="2 3">VS20</strain>
    </source>
</reference>